<dbReference type="Proteomes" id="UP000316426">
    <property type="component" value="Chromosome"/>
</dbReference>
<dbReference type="KEGG" id="bmei:Spa11_12140"/>
<reference evidence="2 3" key="1">
    <citation type="submission" date="2019-02" db="EMBL/GenBank/DDBJ databases">
        <title>Deep-cultivation of Planctomycetes and their phenomic and genomic characterization uncovers novel biology.</title>
        <authorList>
            <person name="Wiegand S."/>
            <person name="Jogler M."/>
            <person name="Boedeker C."/>
            <person name="Pinto D."/>
            <person name="Vollmers J."/>
            <person name="Rivas-Marin E."/>
            <person name="Kohn T."/>
            <person name="Peeters S.H."/>
            <person name="Heuer A."/>
            <person name="Rast P."/>
            <person name="Oberbeckmann S."/>
            <person name="Bunk B."/>
            <person name="Jeske O."/>
            <person name="Meyerdierks A."/>
            <person name="Storesund J.E."/>
            <person name="Kallscheuer N."/>
            <person name="Luecker S."/>
            <person name="Lage O.M."/>
            <person name="Pohl T."/>
            <person name="Merkel B.J."/>
            <person name="Hornburger P."/>
            <person name="Mueller R.-W."/>
            <person name="Bruemmer F."/>
            <person name="Labrenz M."/>
            <person name="Spormann A.M."/>
            <person name="Op den Camp H."/>
            <person name="Overmann J."/>
            <person name="Amann R."/>
            <person name="Jetten M.S.M."/>
            <person name="Mascher T."/>
            <person name="Medema M.H."/>
            <person name="Devos D.P."/>
            <person name="Kaster A.-K."/>
            <person name="Ovreas L."/>
            <person name="Rohde M."/>
            <person name="Galperin M.Y."/>
            <person name="Jogler C."/>
        </authorList>
    </citation>
    <scope>NUCLEOTIDE SEQUENCE [LARGE SCALE GENOMIC DNA]</scope>
    <source>
        <strain evidence="2 3">Spa11</strain>
    </source>
</reference>
<accession>A0A518K5I0</accession>
<dbReference type="PANTHER" id="PTHR40446">
    <property type="entry name" value="N-ACETYLGLUCOSAMINE-1-PHOSPHODIESTER ALPHA-N-ACETYLGLUCOSAMINIDASE"/>
    <property type="match status" value="1"/>
</dbReference>
<evidence type="ECO:0000313" key="3">
    <source>
        <dbReference type="Proteomes" id="UP000316426"/>
    </source>
</evidence>
<name>A0A518K5I0_9BACT</name>
<evidence type="ECO:0000259" key="1">
    <source>
        <dbReference type="Pfam" id="PF09992"/>
    </source>
</evidence>
<dbReference type="InterPro" id="IPR018711">
    <property type="entry name" value="NAGPA"/>
</dbReference>
<evidence type="ECO:0000313" key="2">
    <source>
        <dbReference type="EMBL" id="QDV73027.1"/>
    </source>
</evidence>
<sequence>MRYSVVLLAMLTTLLGVADAEMRLPQWPRCVVWEPQFVGVGMANITLARPRPLRVHALRVDLDAQGLSLVTDQDNGDRELEVDGLRTSSFLLRNGCQAAINASAFWPLHKEDGGEQDIRGLVIAEGEVVSRIDEDKPRSAVVFRADRRAAIVDPPVDIDGVVTAIGGYGDLLRNGAAVPTHEYDEFVENQHPRTALGISEGGRTLILVVVDGRQPGYSEGVSLPELSEIMRLFGAEDAVNLDGGGTSTMVIERPVERRGAGGFQLVNRPIQGGVPGTERVSASHLGVRATRLPYSPQVR</sequence>
<keyword evidence="3" id="KW-1185">Reference proteome</keyword>
<dbReference type="Pfam" id="PF09992">
    <property type="entry name" value="NAGPA"/>
    <property type="match status" value="1"/>
</dbReference>
<organism evidence="2 3">
    <name type="scientific">Botrimarina mediterranea</name>
    <dbReference type="NCBI Taxonomy" id="2528022"/>
    <lineage>
        <taxon>Bacteria</taxon>
        <taxon>Pseudomonadati</taxon>
        <taxon>Planctomycetota</taxon>
        <taxon>Planctomycetia</taxon>
        <taxon>Pirellulales</taxon>
        <taxon>Lacipirellulaceae</taxon>
        <taxon>Botrimarina</taxon>
    </lineage>
</organism>
<dbReference type="EMBL" id="CP036349">
    <property type="protein sequence ID" value="QDV73027.1"/>
    <property type="molecule type" value="Genomic_DNA"/>
</dbReference>
<protein>
    <recommendedName>
        <fullName evidence="1">Phosphodiester glycosidase domain-containing protein</fullName>
    </recommendedName>
</protein>
<dbReference type="PANTHER" id="PTHR40446:SF2">
    <property type="entry name" value="N-ACETYLGLUCOSAMINE-1-PHOSPHODIESTER ALPHA-N-ACETYLGLUCOSAMINIDASE"/>
    <property type="match status" value="1"/>
</dbReference>
<dbReference type="RefSeq" id="WP_145109306.1">
    <property type="nucleotide sequence ID" value="NZ_CP036349.1"/>
</dbReference>
<feature type="domain" description="Phosphodiester glycosidase" evidence="1">
    <location>
        <begin position="94"/>
        <end position="287"/>
    </location>
</feature>
<dbReference type="AlphaFoldDB" id="A0A518K5I0"/>
<gene>
    <name evidence="2" type="ORF">Spa11_12140</name>
</gene>
<proteinExistence type="predicted"/>